<dbReference type="PROSITE" id="PS00125">
    <property type="entry name" value="SER_THR_PHOSPHATASE"/>
    <property type="match status" value="1"/>
</dbReference>
<dbReference type="GO" id="GO:0016791">
    <property type="term" value="F:phosphatase activity"/>
    <property type="evidence" value="ECO:0007669"/>
    <property type="project" value="TreeGrafter"/>
</dbReference>
<sequence>MGHTGGMVWHFRKDGRTASTAAGERVYAIGDIHGRHDLFQSLVRKIIAHWESGPREAEAVQLVLLGDIIDRGADSAACLNLANKLVTESGVRLLKGNHEDLLLNTIDGSAIAQDIWLDHGGLAFLESFGIAPPRPDEDSFDFGERLGGALPGHLVAMLRAAPLTFRSGDYLFVHAGVRPGIAIDRQDEQDLLFIREDFTRSDRDHGAMIVHGHSIVEEVEFHPNRIAIDTGAFASERLSCVCFDGTERETLHT</sequence>
<dbReference type="InterPro" id="IPR029052">
    <property type="entry name" value="Metallo-depent_PP-like"/>
</dbReference>
<dbReference type="GO" id="GO:0110154">
    <property type="term" value="P:RNA decapping"/>
    <property type="evidence" value="ECO:0007669"/>
    <property type="project" value="TreeGrafter"/>
</dbReference>
<dbReference type="CDD" id="cd00144">
    <property type="entry name" value="MPP_PPP_family"/>
    <property type="match status" value="1"/>
</dbReference>
<protein>
    <submittedName>
        <fullName evidence="2">Serine/threonine protein phosphatase</fullName>
    </submittedName>
</protein>
<dbReference type="GO" id="GO:0008803">
    <property type="term" value="F:bis(5'-nucleosyl)-tetraphosphatase (symmetrical) activity"/>
    <property type="evidence" value="ECO:0007669"/>
    <property type="project" value="TreeGrafter"/>
</dbReference>
<accession>A0A844Y7U8</accession>
<dbReference type="Pfam" id="PF00149">
    <property type="entry name" value="Metallophos"/>
    <property type="match status" value="1"/>
</dbReference>
<dbReference type="PANTHER" id="PTHR42850:SF4">
    <property type="entry name" value="ZINC-DEPENDENT ENDOPOLYPHOSPHATASE"/>
    <property type="match status" value="1"/>
</dbReference>
<gene>
    <name evidence="2" type="ORF">GRI47_09900</name>
</gene>
<comment type="caution">
    <text evidence="2">The sequence shown here is derived from an EMBL/GenBank/DDBJ whole genome shotgun (WGS) entry which is preliminary data.</text>
</comment>
<dbReference type="PANTHER" id="PTHR42850">
    <property type="entry name" value="METALLOPHOSPHOESTERASE"/>
    <property type="match status" value="1"/>
</dbReference>
<dbReference type="Gene3D" id="3.60.21.10">
    <property type="match status" value="1"/>
</dbReference>
<evidence type="ECO:0000313" key="3">
    <source>
        <dbReference type="Proteomes" id="UP000430272"/>
    </source>
</evidence>
<dbReference type="RefSeq" id="WP_160661071.1">
    <property type="nucleotide sequence ID" value="NZ_BAABDV010000001.1"/>
</dbReference>
<organism evidence="2 3">
    <name type="scientific">Qipengyuania pelagi</name>
    <dbReference type="NCBI Taxonomy" id="994320"/>
    <lineage>
        <taxon>Bacteria</taxon>
        <taxon>Pseudomonadati</taxon>
        <taxon>Pseudomonadota</taxon>
        <taxon>Alphaproteobacteria</taxon>
        <taxon>Sphingomonadales</taxon>
        <taxon>Erythrobacteraceae</taxon>
        <taxon>Qipengyuania</taxon>
    </lineage>
</organism>
<dbReference type="InterPro" id="IPR006186">
    <property type="entry name" value="Ser/Thr-sp_prot-phosphatase"/>
</dbReference>
<feature type="domain" description="Serine/threonine specific protein phosphatases" evidence="1">
    <location>
        <begin position="94"/>
        <end position="99"/>
    </location>
</feature>
<dbReference type="AlphaFoldDB" id="A0A844Y7U8"/>
<dbReference type="InterPro" id="IPR050126">
    <property type="entry name" value="Ap4A_hydrolase"/>
</dbReference>
<dbReference type="InterPro" id="IPR004843">
    <property type="entry name" value="Calcineurin-like_PHP"/>
</dbReference>
<evidence type="ECO:0000313" key="2">
    <source>
        <dbReference type="EMBL" id="MXO54314.1"/>
    </source>
</evidence>
<proteinExistence type="predicted"/>
<keyword evidence="3" id="KW-1185">Reference proteome</keyword>
<name>A0A844Y7U8_9SPHN</name>
<dbReference type="EMBL" id="WTYD01000001">
    <property type="protein sequence ID" value="MXO54314.1"/>
    <property type="molecule type" value="Genomic_DNA"/>
</dbReference>
<dbReference type="GO" id="GO:0005737">
    <property type="term" value="C:cytoplasm"/>
    <property type="evidence" value="ECO:0007669"/>
    <property type="project" value="TreeGrafter"/>
</dbReference>
<dbReference type="OrthoDB" id="9807890at2"/>
<reference evidence="2 3" key="1">
    <citation type="submission" date="2019-12" db="EMBL/GenBank/DDBJ databases">
        <title>Genomic-based taxomic classification of the family Erythrobacteraceae.</title>
        <authorList>
            <person name="Xu L."/>
        </authorList>
    </citation>
    <scope>NUCLEOTIDE SEQUENCE [LARGE SCALE GENOMIC DNA]</scope>
    <source>
        <strain evidence="2 3">JCM 17468</strain>
    </source>
</reference>
<dbReference type="SUPFAM" id="SSF56300">
    <property type="entry name" value="Metallo-dependent phosphatases"/>
    <property type="match status" value="1"/>
</dbReference>
<evidence type="ECO:0000259" key="1">
    <source>
        <dbReference type="PROSITE" id="PS00125"/>
    </source>
</evidence>
<dbReference type="Proteomes" id="UP000430272">
    <property type="component" value="Unassembled WGS sequence"/>
</dbReference>